<comment type="catalytic activity">
    <reaction evidence="1">
        <text>(2S)-2-acetolactate + H(+) = (R)-acetoin + CO2</text>
        <dbReference type="Rhea" id="RHEA:21580"/>
        <dbReference type="ChEBI" id="CHEBI:15378"/>
        <dbReference type="ChEBI" id="CHEBI:15686"/>
        <dbReference type="ChEBI" id="CHEBI:16526"/>
        <dbReference type="ChEBI" id="CHEBI:58476"/>
        <dbReference type="EC" id="4.1.1.5"/>
    </reaction>
</comment>
<evidence type="ECO:0000256" key="3">
    <source>
        <dbReference type="ARBA" id="ARBA00007106"/>
    </source>
</evidence>
<keyword evidence="6" id="KW-0210">Decarboxylase</keyword>
<evidence type="ECO:0000256" key="8">
    <source>
        <dbReference type="ARBA" id="ARBA00023239"/>
    </source>
</evidence>
<evidence type="ECO:0000256" key="4">
    <source>
        <dbReference type="ARBA" id="ARBA00013204"/>
    </source>
</evidence>
<dbReference type="HOGENOM" id="CLU_072561_2_0_2"/>
<dbReference type="AlphaFoldDB" id="Q467Y1"/>
<evidence type="ECO:0000256" key="5">
    <source>
        <dbReference type="ARBA" id="ARBA00020164"/>
    </source>
</evidence>
<gene>
    <name evidence="9" type="ordered locus">Mbar_A2916</name>
</gene>
<dbReference type="PaxDb" id="269797-Mbar_A2916"/>
<dbReference type="STRING" id="269797.Mbar_A2916"/>
<dbReference type="InterPro" id="IPR005128">
    <property type="entry name" value="Acetolactate_a_deCO2ase"/>
</dbReference>
<keyword evidence="7" id="KW-0005">Acetoin biosynthesis</keyword>
<dbReference type="Pfam" id="PF03306">
    <property type="entry name" value="AAL_decarboxy"/>
    <property type="match status" value="1"/>
</dbReference>
<dbReference type="SUPFAM" id="SSF117856">
    <property type="entry name" value="AF0104/ALDC/Ptd012-like"/>
    <property type="match status" value="1"/>
</dbReference>
<proteinExistence type="inferred from homology"/>
<dbReference type="GO" id="GO:0047605">
    <property type="term" value="F:acetolactate decarboxylase activity"/>
    <property type="evidence" value="ECO:0007669"/>
    <property type="project" value="UniProtKB-EC"/>
</dbReference>
<evidence type="ECO:0000256" key="6">
    <source>
        <dbReference type="ARBA" id="ARBA00022793"/>
    </source>
</evidence>
<protein>
    <recommendedName>
        <fullName evidence="5">Alpha-acetolactate decarboxylase</fullName>
        <ecNumber evidence="4">4.1.1.5</ecNumber>
    </recommendedName>
</protein>
<organism evidence="9">
    <name type="scientific">Methanosarcina barkeri (strain Fusaro / DSM 804)</name>
    <dbReference type="NCBI Taxonomy" id="269797"/>
    <lineage>
        <taxon>Archaea</taxon>
        <taxon>Methanobacteriati</taxon>
        <taxon>Methanobacteriota</taxon>
        <taxon>Stenosarchaea group</taxon>
        <taxon>Methanomicrobia</taxon>
        <taxon>Methanosarcinales</taxon>
        <taxon>Methanosarcinaceae</taxon>
        <taxon>Methanosarcina</taxon>
    </lineage>
</organism>
<reference evidence="9" key="1">
    <citation type="submission" date="2006-06" db="EMBL/GenBank/DDBJ databases">
        <title>Complete sequence of chromosome 1 of Methanosarcina barkeri str. fusaro.</title>
        <authorList>
            <person name="Copeland A."/>
            <person name="Lucas S."/>
            <person name="Lapidus A."/>
            <person name="Barry K."/>
            <person name="Detter J.C."/>
            <person name="Glavina T."/>
            <person name="Hammon N."/>
            <person name="Israni S."/>
            <person name="Pitluck S."/>
            <person name="Goodwin L.A."/>
            <person name="Saunders E.H."/>
            <person name="Schmutz J."/>
            <person name="Larimer F."/>
            <person name="Land M."/>
            <person name="Anderson I."/>
            <person name="Richardson P."/>
        </authorList>
    </citation>
    <scope>NUCLEOTIDE SEQUENCE</scope>
    <source>
        <strain evidence="9">Fusaro</strain>
    </source>
</reference>
<dbReference type="KEGG" id="mba:Mbar_A2916"/>
<evidence type="ECO:0000256" key="7">
    <source>
        <dbReference type="ARBA" id="ARBA00023061"/>
    </source>
</evidence>
<dbReference type="PANTHER" id="PTHR35524:SF1">
    <property type="entry name" value="ALPHA-ACETOLACTATE DECARBOXYLASE"/>
    <property type="match status" value="1"/>
</dbReference>
<evidence type="ECO:0000256" key="1">
    <source>
        <dbReference type="ARBA" id="ARBA00001784"/>
    </source>
</evidence>
<name>Q467Y1_METBF</name>
<dbReference type="EMBL" id="CP000099">
    <property type="protein sequence ID" value="AAZ71811.1"/>
    <property type="molecule type" value="Genomic_DNA"/>
</dbReference>
<dbReference type="EC" id="4.1.1.5" evidence="4"/>
<dbReference type="PANTHER" id="PTHR35524">
    <property type="entry name" value="ALPHA-ACETOLACTATE DECARBOXYLASE"/>
    <property type="match status" value="1"/>
</dbReference>
<comment type="similarity">
    <text evidence="3">Belongs to the alpha-acetolactate decarboxylase family.</text>
</comment>
<sequence>MLFKIKGNFSYLKVQSVPKQELPYRKLANGVANQTVFEFENVSCTLVGFRTSDYVTGINVPGYHLHFINEKRSTDEHVLEFELENGTTALDSTPSFFMEFPKSYSFTKVELGQDLKIEMETVEK</sequence>
<dbReference type="Gene3D" id="3.30.1330.80">
    <property type="entry name" value="Hypothetical protein, similar to alpha- acetolactate decarboxylase, domain 2"/>
    <property type="match status" value="2"/>
</dbReference>
<comment type="pathway">
    <text evidence="2">Polyol metabolism; (R,R)-butane-2,3-diol biosynthesis; (R,R)-butane-2,3-diol from pyruvate: step 2/3.</text>
</comment>
<dbReference type="GO" id="GO:0045151">
    <property type="term" value="P:acetoin biosynthetic process"/>
    <property type="evidence" value="ECO:0007669"/>
    <property type="project" value="UniProtKB-KW"/>
</dbReference>
<dbReference type="eggNOG" id="arCOG03340">
    <property type="taxonomic scope" value="Archaea"/>
</dbReference>
<keyword evidence="8" id="KW-0456">Lyase</keyword>
<accession>Q467Y1</accession>
<evidence type="ECO:0000256" key="2">
    <source>
        <dbReference type="ARBA" id="ARBA00005170"/>
    </source>
</evidence>
<dbReference type="UniPathway" id="UPA00626">
    <property type="reaction ID" value="UER00678"/>
</dbReference>
<evidence type="ECO:0000313" key="9">
    <source>
        <dbReference type="EMBL" id="AAZ71811.1"/>
    </source>
</evidence>